<organism evidence="12 13">
    <name type="scientific">Campylobacter pinnipediorum subsp. pinnipediorum</name>
    <dbReference type="NCBI Taxonomy" id="1660067"/>
    <lineage>
        <taxon>Bacteria</taxon>
        <taxon>Pseudomonadati</taxon>
        <taxon>Campylobacterota</taxon>
        <taxon>Epsilonproteobacteria</taxon>
        <taxon>Campylobacterales</taxon>
        <taxon>Campylobacteraceae</taxon>
        <taxon>Campylobacter</taxon>
    </lineage>
</organism>
<comment type="subcellular location">
    <subcellularLocation>
        <location evidence="1">Cell inner membrane</location>
        <topology evidence="1">Single-pass type II membrane protein</topology>
    </subcellularLocation>
    <subcellularLocation>
        <location evidence="10">Cell membrane</location>
        <topology evidence="10">Single-pass type II membrane protein</topology>
    </subcellularLocation>
</comment>
<dbReference type="GO" id="GO:0005886">
    <property type="term" value="C:plasma membrane"/>
    <property type="evidence" value="ECO:0007669"/>
    <property type="project" value="UniProtKB-SubCell"/>
</dbReference>
<dbReference type="GO" id="GO:0022857">
    <property type="term" value="F:transmembrane transporter activity"/>
    <property type="evidence" value="ECO:0007669"/>
    <property type="project" value="InterPro"/>
</dbReference>
<dbReference type="PANTHER" id="PTHR30558">
    <property type="entry name" value="EXBD MEMBRANE COMPONENT OF PMF-DRIVEN MACROMOLECULE IMPORT SYSTEM"/>
    <property type="match status" value="1"/>
</dbReference>
<dbReference type="AlphaFoldDB" id="A0AAX0LB70"/>
<keyword evidence="6 10" id="KW-0812">Transmembrane</keyword>
<evidence type="ECO:0000256" key="11">
    <source>
        <dbReference type="SAM" id="Phobius"/>
    </source>
</evidence>
<dbReference type="Gene3D" id="3.30.420.270">
    <property type="match status" value="1"/>
</dbReference>
<evidence type="ECO:0000256" key="10">
    <source>
        <dbReference type="RuleBase" id="RU003879"/>
    </source>
</evidence>
<comment type="similarity">
    <text evidence="2 10">Belongs to the ExbD/TolR family.</text>
</comment>
<reference evidence="12 13" key="1">
    <citation type="submission" date="2016-08" db="EMBL/GenBank/DDBJ databases">
        <title>Campylobacter species from sea mammals.</title>
        <authorList>
            <person name="Gilbert M.J."/>
            <person name="Byrne B.A."/>
            <person name="Zomer A.L."/>
            <person name="Wagenaar J.A."/>
        </authorList>
    </citation>
    <scope>NUCLEOTIDE SEQUENCE [LARGE SCALE GENOMIC DNA]</scope>
    <source>
        <strain evidence="12 13">1105248</strain>
    </source>
</reference>
<proteinExistence type="inferred from homology"/>
<dbReference type="InterPro" id="IPR003400">
    <property type="entry name" value="ExbD"/>
</dbReference>
<keyword evidence="9 11" id="KW-0472">Membrane</keyword>
<evidence type="ECO:0000256" key="5">
    <source>
        <dbReference type="ARBA" id="ARBA00022519"/>
    </source>
</evidence>
<evidence type="ECO:0000256" key="1">
    <source>
        <dbReference type="ARBA" id="ARBA00004249"/>
    </source>
</evidence>
<gene>
    <name evidence="12" type="ORF">BFG04_00935</name>
</gene>
<evidence type="ECO:0000256" key="9">
    <source>
        <dbReference type="ARBA" id="ARBA00023136"/>
    </source>
</evidence>
<dbReference type="GO" id="GO:0015031">
    <property type="term" value="P:protein transport"/>
    <property type="evidence" value="ECO:0007669"/>
    <property type="project" value="UniProtKB-KW"/>
</dbReference>
<feature type="transmembrane region" description="Helical" evidence="11">
    <location>
        <begin position="20"/>
        <end position="40"/>
    </location>
</feature>
<evidence type="ECO:0000256" key="2">
    <source>
        <dbReference type="ARBA" id="ARBA00005811"/>
    </source>
</evidence>
<keyword evidence="8 11" id="KW-1133">Transmembrane helix</keyword>
<keyword evidence="7 10" id="KW-0653">Protein transport</keyword>
<dbReference type="Pfam" id="PF02472">
    <property type="entry name" value="ExbD"/>
    <property type="match status" value="1"/>
</dbReference>
<comment type="caution">
    <text evidence="12">The sequence shown here is derived from an EMBL/GenBank/DDBJ whole genome shotgun (WGS) entry which is preliminary data.</text>
</comment>
<keyword evidence="3 10" id="KW-0813">Transport</keyword>
<evidence type="ECO:0000256" key="7">
    <source>
        <dbReference type="ARBA" id="ARBA00022927"/>
    </source>
</evidence>
<evidence type="ECO:0000313" key="12">
    <source>
        <dbReference type="EMBL" id="OPA81736.1"/>
    </source>
</evidence>
<accession>A0AAX0LB70</accession>
<dbReference type="EMBL" id="MCRK01000012">
    <property type="protein sequence ID" value="OPA81736.1"/>
    <property type="molecule type" value="Genomic_DNA"/>
</dbReference>
<sequence>MKLADFKFDDDVPELNITPLVDIMLVLLAILMVTMPTIVYQEDINLPTGSKTKSSNTLQKDLTVFINEKREIKIEQHKMSLKEFPDNILLITQKYDKNSPVYIKADKNLKYDDVMFALKTLKNSGFIKVALQTN</sequence>
<dbReference type="PANTHER" id="PTHR30558:SF12">
    <property type="entry name" value="BIOPOLYMER TRANSPORT PROTEIN EXBD"/>
    <property type="match status" value="1"/>
</dbReference>
<dbReference type="Proteomes" id="UP000189728">
    <property type="component" value="Unassembled WGS sequence"/>
</dbReference>
<evidence type="ECO:0000313" key="13">
    <source>
        <dbReference type="Proteomes" id="UP000189728"/>
    </source>
</evidence>
<protein>
    <submittedName>
        <fullName evidence="12">Biopolymer transporter ExbD</fullName>
    </submittedName>
</protein>
<keyword evidence="5" id="KW-0997">Cell inner membrane</keyword>
<evidence type="ECO:0000256" key="8">
    <source>
        <dbReference type="ARBA" id="ARBA00022989"/>
    </source>
</evidence>
<name>A0AAX0LB70_9BACT</name>
<keyword evidence="4" id="KW-1003">Cell membrane</keyword>
<evidence type="ECO:0000256" key="3">
    <source>
        <dbReference type="ARBA" id="ARBA00022448"/>
    </source>
</evidence>
<evidence type="ECO:0000256" key="6">
    <source>
        <dbReference type="ARBA" id="ARBA00022692"/>
    </source>
</evidence>
<dbReference type="RefSeq" id="WP_078387915.1">
    <property type="nucleotide sequence ID" value="NZ_CP012546.1"/>
</dbReference>
<evidence type="ECO:0000256" key="4">
    <source>
        <dbReference type="ARBA" id="ARBA00022475"/>
    </source>
</evidence>